<proteinExistence type="predicted"/>
<evidence type="ECO:0000313" key="3">
    <source>
        <dbReference type="Proteomes" id="UP000152474"/>
    </source>
</evidence>
<dbReference type="GeneID" id="20098453"/>
<accession>A0A075CZU3</accession>
<evidence type="ECO:0000256" key="1">
    <source>
        <dbReference type="SAM" id="MobiDB-lite"/>
    </source>
</evidence>
<keyword evidence="3" id="KW-1185">Reference proteome</keyword>
<dbReference type="KEGG" id="vg:20098453"/>
<protein>
    <submittedName>
        <fullName evidence="2">Protein EE17</fullName>
    </submittedName>
</protein>
<feature type="region of interest" description="Disordered" evidence="1">
    <location>
        <begin position="58"/>
        <end position="103"/>
    </location>
</feature>
<sequence length="124" mass="13325">MLLILPMLVMLAGSSSKADSGSGSGDEDQNTTNDDEDYAHTTKVTNYLGVNYTEDNIFTPPPSFPPEAYNVSNEPVTELPPEPEDGFYIGSGGSGGGYSDEEDDDSLYEAEFLTNAFDLTSSFE</sequence>
<dbReference type="RefSeq" id="YP_009052037.1">
    <property type="nucleotide sequence ID" value="NC_024696.1"/>
</dbReference>
<evidence type="ECO:0000313" key="2">
    <source>
        <dbReference type="EMBL" id="AHC02869.1"/>
    </source>
</evidence>
<gene>
    <name evidence="2" type="primary">EE17</name>
</gene>
<dbReference type="EMBL" id="KF921519">
    <property type="protein sequence ID" value="AHC02869.1"/>
    <property type="molecule type" value="Genomic_DNA"/>
</dbReference>
<feature type="compositionally biased region" description="Gly residues" evidence="1">
    <location>
        <begin position="89"/>
        <end position="98"/>
    </location>
</feature>
<name>A0A075CZU3_9BETA</name>
<reference evidence="2 3" key="1">
    <citation type="submission" date="2013-11" db="EMBL/GenBank/DDBJ databases">
        <title>Genome sequence of elephant endotheliotropic herpesvirus 5.</title>
        <authorList>
            <person name="Wilkie G.S."/>
            <person name="Davison A.J."/>
            <person name="Denk D."/>
            <person name="Kerr K."/>
            <person name="Redrobe S."/>
            <person name="Steinbach F."/>
            <person name="Dastjerdi A."/>
        </authorList>
    </citation>
    <scope>NUCLEOTIDE SEQUENCE [LARGE SCALE GENOMIC DNA]</scope>
    <source>
        <strain evidence="2 3">Vijay</strain>
    </source>
</reference>
<dbReference type="Proteomes" id="UP000152474">
    <property type="component" value="Segment"/>
</dbReference>
<organism evidence="2 3">
    <name type="scientific">Elephant endotheliotropic herpesvirus 5</name>
    <dbReference type="NCBI Taxonomy" id="768738"/>
    <lineage>
        <taxon>Viruses</taxon>
        <taxon>Duplodnaviria</taxon>
        <taxon>Heunggongvirae</taxon>
        <taxon>Peploviricota</taxon>
        <taxon>Herviviricetes</taxon>
        <taxon>Herpesvirales</taxon>
        <taxon>Orthoherpesviridae</taxon>
        <taxon>Betaherpesvirinae</taxon>
        <taxon>Proboscivirus</taxon>
    </lineage>
</organism>
<feature type="compositionally biased region" description="Acidic residues" evidence="1">
    <location>
        <begin position="25"/>
        <end position="37"/>
    </location>
</feature>
<feature type="region of interest" description="Disordered" evidence="1">
    <location>
        <begin position="14"/>
        <end position="40"/>
    </location>
</feature>